<proteinExistence type="predicted"/>
<dbReference type="GO" id="GO:0005634">
    <property type="term" value="C:nucleus"/>
    <property type="evidence" value="ECO:0007669"/>
    <property type="project" value="UniProtKB-SubCell"/>
</dbReference>
<dbReference type="GO" id="GO:0046983">
    <property type="term" value="F:protein dimerization activity"/>
    <property type="evidence" value="ECO:0007669"/>
    <property type="project" value="InterPro"/>
</dbReference>
<dbReference type="InterPro" id="IPR012337">
    <property type="entry name" value="RNaseH-like_sf"/>
</dbReference>
<evidence type="ECO:0000256" key="5">
    <source>
        <dbReference type="ARBA" id="ARBA00023242"/>
    </source>
</evidence>
<sequence>MHMNKINPSSKKQAAFMKKFFSGDDNEKNDKQIVFTNEGFHERIAIWVAIDDQPFTFVEYPEFRQLMEYCGIKASIPSADTNYQTDMRHKLQVNSDWNLKNVLLDFIYLTGSHTGENMMREFLKCTKDDFGILTKILTITADNAANNNTFLKKLGVACLNENIDFHYKKNHVRCLAHIMNLTCQEILKNIKAEEAQDENDILKEISKGSRDAHPLNDIIGLERDLNEFLILEDEWNILRELCCVFKMFYDATLYMSNSQFVTLSSSILIYNSLLEHLEKLLDENNKKYYCKSSEVRLAITKGYKKLKTYYSRTDDSHTYAIATIIDPRFKLSYYQKQEWEQHYIDAAKQIFTDTFKNNYQDNIDIINESENTINNDNDFFFNIFGSNSNNDYNEIEAYLQQPAASIKTNPLQWWKTNETIYPRLANMARNYLAIPGKHLIFFCTSVPAERVFSGGSDLITKRRSSLSHESIQACMCLKNWLK</sequence>
<evidence type="ECO:0000259" key="6">
    <source>
        <dbReference type="Pfam" id="PF05699"/>
    </source>
</evidence>
<dbReference type="SUPFAM" id="SSF53098">
    <property type="entry name" value="Ribonuclease H-like"/>
    <property type="match status" value="1"/>
</dbReference>
<feature type="domain" description="HAT C-terminal dimerisation" evidence="6">
    <location>
        <begin position="394"/>
        <end position="481"/>
    </location>
</feature>
<dbReference type="eggNOG" id="KOG1121">
    <property type="taxonomic scope" value="Eukaryota"/>
</dbReference>
<protein>
    <recommendedName>
        <fullName evidence="6">HAT C-terminal dimerisation domain-containing protein</fullName>
    </recommendedName>
</protein>
<evidence type="ECO:0000313" key="7">
    <source>
        <dbReference type="EMBL" id="ESA14769.1"/>
    </source>
</evidence>
<keyword evidence="5" id="KW-0539">Nucleus</keyword>
<dbReference type="GO" id="GO:0008270">
    <property type="term" value="F:zinc ion binding"/>
    <property type="evidence" value="ECO:0007669"/>
    <property type="project" value="UniProtKB-KW"/>
</dbReference>
<dbReference type="AlphaFoldDB" id="U9U2Y9"/>
<evidence type="ECO:0000256" key="2">
    <source>
        <dbReference type="ARBA" id="ARBA00022723"/>
    </source>
</evidence>
<evidence type="ECO:0000256" key="1">
    <source>
        <dbReference type="ARBA" id="ARBA00004123"/>
    </source>
</evidence>
<keyword evidence="4" id="KW-0862">Zinc</keyword>
<reference evidence="7" key="1">
    <citation type="submission" date="2013-07" db="EMBL/GenBank/DDBJ databases">
        <title>The genome of an arbuscular mycorrhizal fungus provides insights into the evolution of the oldest plant symbiosis.</title>
        <authorList>
            <consortium name="DOE Joint Genome Institute"/>
            <person name="Tisserant E."/>
            <person name="Malbreil M."/>
            <person name="Kuo A."/>
            <person name="Kohler A."/>
            <person name="Symeonidi A."/>
            <person name="Balestrini R."/>
            <person name="Charron P."/>
            <person name="Duensing N."/>
            <person name="Frei-dit-Frey N."/>
            <person name="Gianinazzi-Pearson V."/>
            <person name="Gilbert B."/>
            <person name="Handa Y."/>
            <person name="Hijri M."/>
            <person name="Kaul R."/>
            <person name="Kawaguchi M."/>
            <person name="Krajinski F."/>
            <person name="Lammers P."/>
            <person name="Lapierre D."/>
            <person name="Masclaux F.G."/>
            <person name="Murat C."/>
            <person name="Morin E."/>
            <person name="Ndikumana S."/>
            <person name="Pagni M."/>
            <person name="Petitpierre D."/>
            <person name="Requena N."/>
            <person name="Rosikiewicz P."/>
            <person name="Riley R."/>
            <person name="Saito K."/>
            <person name="San Clemente H."/>
            <person name="Shapiro H."/>
            <person name="van Tuinen D."/>
            <person name="Becard G."/>
            <person name="Bonfante P."/>
            <person name="Paszkowski U."/>
            <person name="Shachar-Hill Y."/>
            <person name="Young J.P."/>
            <person name="Sanders I.R."/>
            <person name="Henrissat B."/>
            <person name="Rensing S.A."/>
            <person name="Grigoriev I.V."/>
            <person name="Corradi N."/>
            <person name="Roux C."/>
            <person name="Martin F."/>
        </authorList>
    </citation>
    <scope>NUCLEOTIDE SEQUENCE</scope>
    <source>
        <strain evidence="7">DAOM 197198</strain>
    </source>
</reference>
<dbReference type="EMBL" id="KI282596">
    <property type="protein sequence ID" value="ESA14769.1"/>
    <property type="molecule type" value="Genomic_DNA"/>
</dbReference>
<organism evidence="7">
    <name type="scientific">Rhizophagus irregularis (strain DAOM 181602 / DAOM 197198 / MUCL 43194)</name>
    <name type="common">Arbuscular mycorrhizal fungus</name>
    <name type="synonym">Glomus intraradices</name>
    <dbReference type="NCBI Taxonomy" id="747089"/>
    <lineage>
        <taxon>Eukaryota</taxon>
        <taxon>Fungi</taxon>
        <taxon>Fungi incertae sedis</taxon>
        <taxon>Mucoromycota</taxon>
        <taxon>Glomeromycotina</taxon>
        <taxon>Glomeromycetes</taxon>
        <taxon>Glomerales</taxon>
        <taxon>Glomeraceae</taxon>
        <taxon>Rhizophagus</taxon>
    </lineage>
</organism>
<gene>
    <name evidence="7" type="ORF">GLOINDRAFT_95263</name>
</gene>
<keyword evidence="3" id="KW-0863">Zinc-finger</keyword>
<dbReference type="Pfam" id="PF05699">
    <property type="entry name" value="Dimer_Tnp_hAT"/>
    <property type="match status" value="1"/>
</dbReference>
<dbReference type="InterPro" id="IPR052035">
    <property type="entry name" value="ZnF_BED_domain_contain"/>
</dbReference>
<dbReference type="PANTHER" id="PTHR46481">
    <property type="entry name" value="ZINC FINGER BED DOMAIN-CONTAINING PROTEIN 4"/>
    <property type="match status" value="1"/>
</dbReference>
<evidence type="ECO:0000256" key="3">
    <source>
        <dbReference type="ARBA" id="ARBA00022771"/>
    </source>
</evidence>
<dbReference type="HOGENOM" id="CLU_009123_10_5_1"/>
<name>U9U2Y9_RHIID</name>
<dbReference type="InterPro" id="IPR008906">
    <property type="entry name" value="HATC_C_dom"/>
</dbReference>
<accession>U9U2Y9</accession>
<dbReference type="PANTHER" id="PTHR46481:SF10">
    <property type="entry name" value="ZINC FINGER BED DOMAIN-CONTAINING PROTEIN 39"/>
    <property type="match status" value="1"/>
</dbReference>
<dbReference type="VEuPathDB" id="FungiDB:RhiirFUN_010132"/>
<evidence type="ECO:0000256" key="4">
    <source>
        <dbReference type="ARBA" id="ARBA00022833"/>
    </source>
</evidence>
<comment type="subcellular location">
    <subcellularLocation>
        <location evidence="1">Nucleus</location>
    </subcellularLocation>
</comment>
<keyword evidence="2" id="KW-0479">Metal-binding</keyword>